<dbReference type="Gene3D" id="3.40.640.10">
    <property type="entry name" value="Type I PLP-dependent aspartate aminotransferase-like (Major domain)"/>
    <property type="match status" value="1"/>
</dbReference>
<dbReference type="RefSeq" id="XP_037186442.1">
    <property type="nucleotide sequence ID" value="XM_037340799.1"/>
</dbReference>
<gene>
    <name evidence="7" type="ORF">Bfra_010467</name>
</gene>
<organism evidence="7 8">
    <name type="scientific">Botrytis fragariae</name>
    <dbReference type="NCBI Taxonomy" id="1964551"/>
    <lineage>
        <taxon>Eukaryota</taxon>
        <taxon>Fungi</taxon>
        <taxon>Dikarya</taxon>
        <taxon>Ascomycota</taxon>
        <taxon>Pezizomycotina</taxon>
        <taxon>Leotiomycetes</taxon>
        <taxon>Helotiales</taxon>
        <taxon>Sclerotiniaceae</taxon>
        <taxon>Botrytis</taxon>
    </lineage>
</organism>
<reference evidence="7 8" key="1">
    <citation type="journal article" date="2020" name="Phytopathology">
        <title>A high-quality genome resource of Botrytis fragariae, a new and rapidly spreading fungal pathogen causing strawberry gray mold in the U.S.A.</title>
        <authorList>
            <person name="Wu Y."/>
            <person name="Saski C.A."/>
            <person name="Schnabel G."/>
            <person name="Xiao S."/>
            <person name="Hu M."/>
        </authorList>
    </citation>
    <scope>NUCLEOTIDE SEQUENCE [LARGE SCALE GENOMIC DNA]</scope>
    <source>
        <strain evidence="7 8">BVB16</strain>
    </source>
</reference>
<dbReference type="Gene3D" id="3.90.1150.10">
    <property type="entry name" value="Aspartate Aminotransferase, domain 1"/>
    <property type="match status" value="1"/>
</dbReference>
<evidence type="ECO:0000313" key="8">
    <source>
        <dbReference type="Proteomes" id="UP000531561"/>
    </source>
</evidence>
<dbReference type="InterPro" id="IPR015424">
    <property type="entry name" value="PyrdxlP-dep_Trfase"/>
</dbReference>
<dbReference type="Proteomes" id="UP000531561">
    <property type="component" value="Unassembled WGS sequence"/>
</dbReference>
<evidence type="ECO:0000256" key="5">
    <source>
        <dbReference type="ARBA" id="ARBA00022898"/>
    </source>
</evidence>
<protein>
    <submittedName>
        <fullName evidence="7">Putative 1-aminocyclopropane-1-carboxylate synthase protein</fullName>
    </submittedName>
</protein>
<dbReference type="InterPro" id="IPR050478">
    <property type="entry name" value="Ethylene_sulfur-biosynth"/>
</dbReference>
<dbReference type="SUPFAM" id="SSF53383">
    <property type="entry name" value="PLP-dependent transferases"/>
    <property type="match status" value="1"/>
</dbReference>
<name>A0A8H6AHU6_9HELO</name>
<dbReference type="InterPro" id="IPR015421">
    <property type="entry name" value="PyrdxlP-dep_Trfase_major"/>
</dbReference>
<dbReference type="CDD" id="cd00609">
    <property type="entry name" value="AAT_like"/>
    <property type="match status" value="1"/>
</dbReference>
<comment type="caution">
    <text evidence="7">The sequence shown here is derived from an EMBL/GenBank/DDBJ whole genome shotgun (WGS) entry which is preliminary data.</text>
</comment>
<dbReference type="PANTHER" id="PTHR43795:SF32">
    <property type="entry name" value="AMINOTRANSFERASE GLII-RELATED"/>
    <property type="match status" value="1"/>
</dbReference>
<comment type="cofactor">
    <cofactor evidence="1">
        <name>pyridoxal 5'-phosphate</name>
        <dbReference type="ChEBI" id="CHEBI:597326"/>
    </cofactor>
</comment>
<keyword evidence="5" id="KW-0663">Pyridoxal phosphate</keyword>
<dbReference type="PANTHER" id="PTHR43795">
    <property type="entry name" value="BIFUNCTIONAL ASPARTATE AMINOTRANSFERASE AND GLUTAMATE/ASPARTATE-PREPHENATE AMINOTRANSFERASE-RELATED"/>
    <property type="match status" value="1"/>
</dbReference>
<dbReference type="EMBL" id="JABFCT010000028">
    <property type="protein sequence ID" value="KAF5867493.1"/>
    <property type="molecule type" value="Genomic_DNA"/>
</dbReference>
<dbReference type="InterPro" id="IPR004839">
    <property type="entry name" value="Aminotransferase_I/II_large"/>
</dbReference>
<evidence type="ECO:0000259" key="6">
    <source>
        <dbReference type="Pfam" id="PF00155"/>
    </source>
</evidence>
<dbReference type="Pfam" id="PF00155">
    <property type="entry name" value="Aminotran_1_2"/>
    <property type="match status" value="1"/>
</dbReference>
<evidence type="ECO:0000256" key="4">
    <source>
        <dbReference type="ARBA" id="ARBA00022679"/>
    </source>
</evidence>
<dbReference type="OrthoDB" id="7042322at2759"/>
<dbReference type="GO" id="GO:0006520">
    <property type="term" value="P:amino acid metabolic process"/>
    <property type="evidence" value="ECO:0007669"/>
    <property type="project" value="TreeGrafter"/>
</dbReference>
<feature type="domain" description="Aminotransferase class I/classII large" evidence="6">
    <location>
        <begin position="65"/>
        <end position="396"/>
    </location>
</feature>
<keyword evidence="3" id="KW-0032">Aminotransferase</keyword>
<dbReference type="InterPro" id="IPR015422">
    <property type="entry name" value="PyrdxlP-dep_Trfase_small"/>
</dbReference>
<proteinExistence type="inferred from homology"/>
<evidence type="ECO:0000256" key="2">
    <source>
        <dbReference type="ARBA" id="ARBA00007441"/>
    </source>
</evidence>
<dbReference type="GO" id="GO:0030170">
    <property type="term" value="F:pyridoxal phosphate binding"/>
    <property type="evidence" value="ECO:0007669"/>
    <property type="project" value="InterPro"/>
</dbReference>
<keyword evidence="4" id="KW-0808">Transferase</keyword>
<dbReference type="GO" id="GO:0008483">
    <property type="term" value="F:transaminase activity"/>
    <property type="evidence" value="ECO:0007669"/>
    <property type="project" value="UniProtKB-KW"/>
</dbReference>
<dbReference type="PRINTS" id="PR00753">
    <property type="entry name" value="ACCSYNTHASE"/>
</dbReference>
<dbReference type="AlphaFoldDB" id="A0A8H6AHU6"/>
<accession>A0A8H6AHU6</accession>
<evidence type="ECO:0000256" key="3">
    <source>
        <dbReference type="ARBA" id="ARBA00022576"/>
    </source>
</evidence>
<evidence type="ECO:0000256" key="1">
    <source>
        <dbReference type="ARBA" id="ARBA00001933"/>
    </source>
</evidence>
<comment type="similarity">
    <text evidence="2">Belongs to the class-I pyridoxal-phosphate-dependent aminotransferase family.</text>
</comment>
<sequence length="424" mass="46614">MLPSQRCRTRNQTLIPHLLDQHMRNDPFLIDFGTTENYLIRDRILNCEKSEQGIRECDLSYDQGIGGNLEARKAIAGLINTTGVFNPRSSVQDTQIVLAPGASGALSALIEQLCDPGDAVMISTPYWSGLDLAISVHKDAVTLPVHIPLEKLFTVESIPFYERAMDESLVPVKAILVCNPHNPLGCCYPKEVLQALLAMCDRRGLHYISDEVYGLSVHNDHALLQKKDGFISALSIDYNESSVHVLYSLSKDFGCSGIRLGAIISQNNVAVRFGAALTVHGQVSSAASLFATRSILRPENIDFVVVHNGAILQKAYLRVKNFLLANGIAFIPATAGMFVFAQLCPNAEAQTEKEFQKRLKVVGLSLSAGTSYHYTEPGWFRICYAVEGSVLSEGLRRLNECLNPGREKILPFMKNTPESNAESC</sequence>
<keyword evidence="8" id="KW-1185">Reference proteome</keyword>
<evidence type="ECO:0000313" key="7">
    <source>
        <dbReference type="EMBL" id="KAF5867493.1"/>
    </source>
</evidence>
<dbReference type="GeneID" id="59264491"/>